<dbReference type="EMBL" id="LGHJ01000016">
    <property type="protein sequence ID" value="KPL74911.1"/>
    <property type="molecule type" value="Genomic_DNA"/>
</dbReference>
<dbReference type="CDD" id="cd11338">
    <property type="entry name" value="AmyAc_CMD"/>
    <property type="match status" value="1"/>
</dbReference>
<proteinExistence type="predicted"/>
<dbReference type="InterPro" id="IPR017853">
    <property type="entry name" value="GH"/>
</dbReference>
<dbReference type="Pfam" id="PF00128">
    <property type="entry name" value="Alpha-amylase"/>
    <property type="match status" value="1"/>
</dbReference>
<dbReference type="Proteomes" id="UP000050514">
    <property type="component" value="Unassembled WGS sequence"/>
</dbReference>
<dbReference type="AlphaFoldDB" id="A0A0P6X4S0"/>
<sequence>MVDDFIFGTLATEQLRLERVYGLRAGISHAFRRFPRDPLPAHAIQLVLSAGPEFPVRRGWVYWTSDGSDPQGNFGHALNGFAAPLLFTHTEWDNVLWGYISYYEAVLPRFPAGTVVRYCFGLEVSGKGEVLSDHGRVFACYVDDDPLPDWTRDAIVYEVFVDRFSPAKGENWKKPKTPGGFFGGTLRGITDHLDYLADLGVNTLWLTPIFQSPSHHGYDATDFFEVEARLGSKDDLRDLLTEAHHRGIRVLLDFVPNHVSNLHPYFQSAISDPQSPYREWFTFHHYPDDYETFFGVKSLPQLNLRYPPAREYVLNAARYWLEFGVDGFRVDYAIGPAADFWADFRKVTRQVKPDCWTFGEIVDPSDVQLTFTGQLDGALDFILLEGLRQSLAFGRWDGHKLASFLERHQAYFPADFSRPSFLDNHDMNRFLWAAGNDQRRLKLAALLQFSLSGPPVIYYGTEVGLSQKRDVRQDGRGVPEESRLPMLWGKQQNTQLLNYYRKLIEVRKNFQAFSKGKFKVLDCNDWLVVLERQYEQETLAVVINLSSTSQNYSLPGQWFIQVQTDQNCERVLQDRITHLALPALGGVILSKTR</sequence>
<name>A0A0P6X4S0_9CHLR</name>
<dbReference type="GO" id="GO:0005975">
    <property type="term" value="P:carbohydrate metabolic process"/>
    <property type="evidence" value="ECO:0007669"/>
    <property type="project" value="InterPro"/>
</dbReference>
<protein>
    <recommendedName>
        <fullName evidence="1">Glycosyl hydrolase family 13 catalytic domain-containing protein</fullName>
    </recommendedName>
</protein>
<dbReference type="PANTHER" id="PTHR10357">
    <property type="entry name" value="ALPHA-AMYLASE FAMILY MEMBER"/>
    <property type="match status" value="1"/>
</dbReference>
<dbReference type="PANTHER" id="PTHR10357:SF199">
    <property type="entry name" value="ALPHA AMYLASE CATALYTIC REGION"/>
    <property type="match status" value="1"/>
</dbReference>
<dbReference type="STRING" id="360411.AC812_10325"/>
<dbReference type="SUPFAM" id="SSF51011">
    <property type="entry name" value="Glycosyl hydrolase domain"/>
    <property type="match status" value="1"/>
</dbReference>
<keyword evidence="3" id="KW-1185">Reference proteome</keyword>
<accession>A0A0P6X4S0</accession>
<dbReference type="SMART" id="SM00642">
    <property type="entry name" value="Aamy"/>
    <property type="match status" value="1"/>
</dbReference>
<dbReference type="Gene3D" id="3.20.20.80">
    <property type="entry name" value="Glycosidases"/>
    <property type="match status" value="1"/>
</dbReference>
<reference evidence="2 3" key="1">
    <citation type="submission" date="2015-07" db="EMBL/GenBank/DDBJ databases">
        <title>Draft genome of Bellilinea caldifistulae DSM 17877.</title>
        <authorList>
            <person name="Hemp J."/>
            <person name="Ward L.M."/>
            <person name="Pace L.A."/>
            <person name="Fischer W.W."/>
        </authorList>
    </citation>
    <scope>NUCLEOTIDE SEQUENCE [LARGE SCALE GENOMIC DNA]</scope>
    <source>
        <strain evidence="2 3">GOMI-1</strain>
    </source>
</reference>
<evidence type="ECO:0000313" key="3">
    <source>
        <dbReference type="Proteomes" id="UP000050514"/>
    </source>
</evidence>
<gene>
    <name evidence="2" type="ORF">AC812_10325</name>
</gene>
<feature type="domain" description="Glycosyl hydrolase family 13 catalytic" evidence="1">
    <location>
        <begin position="158"/>
        <end position="507"/>
    </location>
</feature>
<evidence type="ECO:0000259" key="1">
    <source>
        <dbReference type="SMART" id="SM00642"/>
    </source>
</evidence>
<dbReference type="Gene3D" id="2.60.40.1180">
    <property type="entry name" value="Golgi alpha-mannosidase II"/>
    <property type="match status" value="1"/>
</dbReference>
<dbReference type="Gene3D" id="2.60.40.10">
    <property type="entry name" value="Immunoglobulins"/>
    <property type="match status" value="1"/>
</dbReference>
<dbReference type="SUPFAM" id="SSF51445">
    <property type="entry name" value="(Trans)glycosidases"/>
    <property type="match status" value="1"/>
</dbReference>
<dbReference type="OrthoDB" id="9805159at2"/>
<comment type="caution">
    <text evidence="2">The sequence shown here is derived from an EMBL/GenBank/DDBJ whole genome shotgun (WGS) entry which is preliminary data.</text>
</comment>
<evidence type="ECO:0000313" key="2">
    <source>
        <dbReference type="EMBL" id="KPL74911.1"/>
    </source>
</evidence>
<dbReference type="InterPro" id="IPR013780">
    <property type="entry name" value="Glyco_hydro_b"/>
</dbReference>
<organism evidence="2 3">
    <name type="scientific">Bellilinea caldifistulae</name>
    <dbReference type="NCBI Taxonomy" id="360411"/>
    <lineage>
        <taxon>Bacteria</taxon>
        <taxon>Bacillati</taxon>
        <taxon>Chloroflexota</taxon>
        <taxon>Anaerolineae</taxon>
        <taxon>Anaerolineales</taxon>
        <taxon>Anaerolineaceae</taxon>
        <taxon>Bellilinea</taxon>
    </lineage>
</organism>
<dbReference type="InterPro" id="IPR013783">
    <property type="entry name" value="Ig-like_fold"/>
</dbReference>
<dbReference type="PATRIC" id="fig|360411.5.peg.2678"/>
<dbReference type="InterPro" id="IPR006047">
    <property type="entry name" value="GH13_cat_dom"/>
</dbReference>